<dbReference type="AlphaFoldDB" id="A0A9P6BZ48"/>
<feature type="compositionally biased region" description="Polar residues" evidence="1">
    <location>
        <begin position="127"/>
        <end position="139"/>
    </location>
</feature>
<name>A0A9P6BZ48_9AGAR</name>
<evidence type="ECO:0000313" key="3">
    <source>
        <dbReference type="Proteomes" id="UP000807342"/>
    </source>
</evidence>
<proteinExistence type="predicted"/>
<organism evidence="2 3">
    <name type="scientific">Macrolepiota fuliginosa MF-IS2</name>
    <dbReference type="NCBI Taxonomy" id="1400762"/>
    <lineage>
        <taxon>Eukaryota</taxon>
        <taxon>Fungi</taxon>
        <taxon>Dikarya</taxon>
        <taxon>Basidiomycota</taxon>
        <taxon>Agaricomycotina</taxon>
        <taxon>Agaricomycetes</taxon>
        <taxon>Agaricomycetidae</taxon>
        <taxon>Agaricales</taxon>
        <taxon>Agaricineae</taxon>
        <taxon>Agaricaceae</taxon>
        <taxon>Macrolepiota</taxon>
    </lineage>
</organism>
<keyword evidence="3" id="KW-1185">Reference proteome</keyword>
<gene>
    <name evidence="2" type="ORF">P691DRAFT_762908</name>
</gene>
<feature type="region of interest" description="Disordered" evidence="1">
    <location>
        <begin position="100"/>
        <end position="148"/>
    </location>
</feature>
<evidence type="ECO:0000256" key="1">
    <source>
        <dbReference type="SAM" id="MobiDB-lite"/>
    </source>
</evidence>
<feature type="region of interest" description="Disordered" evidence="1">
    <location>
        <begin position="26"/>
        <end position="46"/>
    </location>
</feature>
<dbReference type="EMBL" id="MU151333">
    <property type="protein sequence ID" value="KAF9444982.1"/>
    <property type="molecule type" value="Genomic_DNA"/>
</dbReference>
<reference evidence="2" key="1">
    <citation type="submission" date="2020-11" db="EMBL/GenBank/DDBJ databases">
        <authorList>
            <consortium name="DOE Joint Genome Institute"/>
            <person name="Ahrendt S."/>
            <person name="Riley R."/>
            <person name="Andreopoulos W."/>
            <person name="Labutti K."/>
            <person name="Pangilinan J."/>
            <person name="Ruiz-Duenas F.J."/>
            <person name="Barrasa J.M."/>
            <person name="Sanchez-Garcia M."/>
            <person name="Camarero S."/>
            <person name="Miyauchi S."/>
            <person name="Serrano A."/>
            <person name="Linde D."/>
            <person name="Babiker R."/>
            <person name="Drula E."/>
            <person name="Ayuso-Fernandez I."/>
            <person name="Pacheco R."/>
            <person name="Padilla G."/>
            <person name="Ferreira P."/>
            <person name="Barriuso J."/>
            <person name="Kellner H."/>
            <person name="Castanera R."/>
            <person name="Alfaro M."/>
            <person name="Ramirez L."/>
            <person name="Pisabarro A.G."/>
            <person name="Kuo A."/>
            <person name="Tritt A."/>
            <person name="Lipzen A."/>
            <person name="He G."/>
            <person name="Yan M."/>
            <person name="Ng V."/>
            <person name="Cullen D."/>
            <person name="Martin F."/>
            <person name="Rosso M.-N."/>
            <person name="Henrissat B."/>
            <person name="Hibbett D."/>
            <person name="Martinez A.T."/>
            <person name="Grigoriev I.V."/>
        </authorList>
    </citation>
    <scope>NUCLEOTIDE SEQUENCE</scope>
    <source>
        <strain evidence="2">MF-IS2</strain>
    </source>
</reference>
<dbReference type="Proteomes" id="UP000807342">
    <property type="component" value="Unassembled WGS sequence"/>
</dbReference>
<accession>A0A9P6BZ48</accession>
<comment type="caution">
    <text evidence="2">The sequence shown here is derived from an EMBL/GenBank/DDBJ whole genome shotgun (WGS) entry which is preliminary data.</text>
</comment>
<evidence type="ECO:0000313" key="2">
    <source>
        <dbReference type="EMBL" id="KAF9444982.1"/>
    </source>
</evidence>
<protein>
    <submittedName>
        <fullName evidence="2">Uncharacterized protein</fullName>
    </submittedName>
</protein>
<sequence>MLPGIYGEQQHLAFGTLSTHARTSFPGSSCDVDPQATRGTAEGTTTVPDHLAITFPRQPTHNPHVGISDFAPKTKLSLSPSTISHIAPYAPMASTASIPALPQSFAPHRPHNVSSSSPGARSSSPSFRISPNDSKSFQPAGSGLLDEY</sequence>
<feature type="compositionally biased region" description="Low complexity" evidence="1">
    <location>
        <begin position="114"/>
        <end position="126"/>
    </location>
</feature>